<dbReference type="InterPro" id="IPR029358">
    <property type="entry name" value="CFAP96"/>
</dbReference>
<dbReference type="PANTHER" id="PTHR31144:SF1">
    <property type="entry name" value="UPF0602 PROTEIN C4ORF47"/>
    <property type="match status" value="1"/>
</dbReference>
<evidence type="ECO:0000256" key="2">
    <source>
        <dbReference type="ARBA" id="ARBA00022490"/>
    </source>
</evidence>
<evidence type="ECO:0000313" key="7">
    <source>
        <dbReference type="Proteomes" id="UP000639338"/>
    </source>
</evidence>
<evidence type="ECO:0000256" key="4">
    <source>
        <dbReference type="ARBA" id="ARBA00035656"/>
    </source>
</evidence>
<dbReference type="PANTHER" id="PTHR31144">
    <property type="entry name" value="UPF0602 PROTEIN C4ORF47"/>
    <property type="match status" value="1"/>
</dbReference>
<dbReference type="GO" id="GO:0005813">
    <property type="term" value="C:centrosome"/>
    <property type="evidence" value="ECO:0007669"/>
    <property type="project" value="UniProtKB-SubCell"/>
</dbReference>
<name>A0A835CVY8_APHGI</name>
<dbReference type="Pfam" id="PF15239">
    <property type="entry name" value="CFAP96-like"/>
    <property type="match status" value="1"/>
</dbReference>
<organism evidence="6 7">
    <name type="scientific">Aphidius gifuensis</name>
    <name type="common">Parasitoid wasp</name>
    <dbReference type="NCBI Taxonomy" id="684658"/>
    <lineage>
        <taxon>Eukaryota</taxon>
        <taxon>Metazoa</taxon>
        <taxon>Ecdysozoa</taxon>
        <taxon>Arthropoda</taxon>
        <taxon>Hexapoda</taxon>
        <taxon>Insecta</taxon>
        <taxon>Pterygota</taxon>
        <taxon>Neoptera</taxon>
        <taxon>Endopterygota</taxon>
        <taxon>Hymenoptera</taxon>
        <taxon>Apocrita</taxon>
        <taxon>Ichneumonoidea</taxon>
        <taxon>Braconidae</taxon>
        <taxon>Aphidiinae</taxon>
        <taxon>Aphidius</taxon>
    </lineage>
</organism>
<keyword evidence="7" id="KW-1185">Reference proteome</keyword>
<protein>
    <recommendedName>
        <fullName evidence="5">Cilia-and flagella-associated protein 96</fullName>
    </recommendedName>
</protein>
<evidence type="ECO:0000256" key="5">
    <source>
        <dbReference type="ARBA" id="ARBA00035693"/>
    </source>
</evidence>
<dbReference type="EMBL" id="JACMRX010000001">
    <property type="protein sequence ID" value="KAF7997952.1"/>
    <property type="molecule type" value="Genomic_DNA"/>
</dbReference>
<evidence type="ECO:0000256" key="3">
    <source>
        <dbReference type="ARBA" id="ARBA00023212"/>
    </source>
</evidence>
<comment type="subcellular location">
    <subcellularLocation>
        <location evidence="1">Cytoplasm</location>
        <location evidence="1">Cytoskeleton</location>
        <location evidence="1">Microtubule organizing center</location>
        <location evidence="1">Centrosome</location>
    </subcellularLocation>
</comment>
<dbReference type="Proteomes" id="UP000639338">
    <property type="component" value="Unassembled WGS sequence"/>
</dbReference>
<proteinExistence type="inferred from homology"/>
<comment type="caution">
    <text evidence="6">The sequence shown here is derived from an EMBL/GenBank/DDBJ whole genome shotgun (WGS) entry which is preliminary data.</text>
</comment>
<evidence type="ECO:0000256" key="1">
    <source>
        <dbReference type="ARBA" id="ARBA00004300"/>
    </source>
</evidence>
<evidence type="ECO:0000313" key="6">
    <source>
        <dbReference type="EMBL" id="KAF7997952.1"/>
    </source>
</evidence>
<dbReference type="OrthoDB" id="283553at2759"/>
<keyword evidence="2" id="KW-0963">Cytoplasm</keyword>
<gene>
    <name evidence="6" type="ORF">HCN44_009350</name>
</gene>
<comment type="similarity">
    <text evidence="4">Belongs to the CFAP96 family.</text>
</comment>
<accession>A0A835CVY8</accession>
<dbReference type="GO" id="GO:0005881">
    <property type="term" value="C:cytoplasmic microtubule"/>
    <property type="evidence" value="ECO:0007669"/>
    <property type="project" value="TreeGrafter"/>
</dbReference>
<keyword evidence="3" id="KW-0206">Cytoskeleton</keyword>
<dbReference type="AlphaFoldDB" id="A0A835CVY8"/>
<reference evidence="6 7" key="1">
    <citation type="submission" date="2020-08" db="EMBL/GenBank/DDBJ databases">
        <title>Aphidius gifuensis genome sequencing and assembly.</title>
        <authorList>
            <person name="Du Z."/>
        </authorList>
    </citation>
    <scope>NUCLEOTIDE SEQUENCE [LARGE SCALE GENOMIC DNA]</scope>
    <source>
        <strain evidence="6">YNYX2018</strain>
        <tissue evidence="6">Adults</tissue>
    </source>
</reference>
<sequence length="298" mass="34306">MINKTEVNEVGRHFGKRDLDRVGYFDDTVGGFGEYKSVTNFYRNKGKQFIAGQPNDYFDKKYKRLFEGEYLHHQQNDKTKKKSDGRWIVPTSPTKLHSTPDDWFGCFGKPVSYFSPAIKDDKNDRDKKKLPNFKTKPSPLGGPGYVDITLNPYPKYIPEPYVDQSKIQKKEKKGKFLTSIRGPDYFSLNPYVQVQTGPTYVDQSNKKFTTIGAKRLYVPFPKKPGGMHDGCFNKFPEYFNGTDQKKKQDKHDFVGKFIVGGLNSKSKYTFSIIDRVTKVSCNANNFLGYQPRVYPVLK</sequence>